<evidence type="ECO:0000313" key="1">
    <source>
        <dbReference type="EMBL" id="KAH6940688.1"/>
    </source>
</evidence>
<organism evidence="1 2">
    <name type="scientific">Hyalomma asiaticum</name>
    <name type="common">Tick</name>
    <dbReference type="NCBI Taxonomy" id="266040"/>
    <lineage>
        <taxon>Eukaryota</taxon>
        <taxon>Metazoa</taxon>
        <taxon>Ecdysozoa</taxon>
        <taxon>Arthropoda</taxon>
        <taxon>Chelicerata</taxon>
        <taxon>Arachnida</taxon>
        <taxon>Acari</taxon>
        <taxon>Parasitiformes</taxon>
        <taxon>Ixodida</taxon>
        <taxon>Ixodoidea</taxon>
        <taxon>Ixodidae</taxon>
        <taxon>Hyalomminae</taxon>
        <taxon>Hyalomma</taxon>
    </lineage>
</organism>
<sequence length="503" mass="55115">MIRKAMGFSGNIVSGVVSVIKVPLKNQVQTTSPMRSGTSLQLIHVEFLSFFQALYEQRPRSDLDVTSCWRFEGSGVTSQCSHGSKCGDAEGAKSWPNICCAIQRIGTTTAIGSKERRHEPYDRQRVLRHMSAADSAQRSDVPQQATNVLKPATLVLNAAANGSAPSANMDDAGESEAKKLRVDEDKTSTYDLSEDEDIDCDETPFTLVSYKKKRPEGIPVVFRPSEEGSNFWQVNPNRAASEIVSAAKEKVQSFRVNRDGSFSVNVASLSSARHLLSMSEVAGLGVKTSIPASYTRNVGKIRHVPVQYTEQQLVDFLKEFGVTSARRQARFNRQEDGYAPSISNQEQEQTDKRSYSATLKRPGRQGPSTERHDQSTGNAAHCAQTSHESGRAAQQQPVPLYQQPHLTPYQRRQHSPQRHQSSQRPPQAALRQPATTAPGASASTSDYAPVPMAHVLLPMLFTALRAILSAIPQANNLPRVKALLSMESLADSTTTIRVTTGLQ</sequence>
<protein>
    <submittedName>
        <fullName evidence="1">Uncharacterized protein</fullName>
    </submittedName>
</protein>
<comment type="caution">
    <text evidence="1">The sequence shown here is derived from an EMBL/GenBank/DDBJ whole genome shotgun (WGS) entry which is preliminary data.</text>
</comment>
<reference evidence="1" key="1">
    <citation type="submission" date="2020-05" db="EMBL/GenBank/DDBJ databases">
        <title>Large-scale comparative analyses of tick genomes elucidate their genetic diversity and vector capacities.</title>
        <authorList>
            <person name="Jia N."/>
            <person name="Wang J."/>
            <person name="Shi W."/>
            <person name="Du L."/>
            <person name="Sun Y."/>
            <person name="Zhan W."/>
            <person name="Jiang J."/>
            <person name="Wang Q."/>
            <person name="Zhang B."/>
            <person name="Ji P."/>
            <person name="Sakyi L.B."/>
            <person name="Cui X."/>
            <person name="Yuan T."/>
            <person name="Jiang B."/>
            <person name="Yang W."/>
            <person name="Lam T.T.-Y."/>
            <person name="Chang Q."/>
            <person name="Ding S."/>
            <person name="Wang X."/>
            <person name="Zhu J."/>
            <person name="Ruan X."/>
            <person name="Zhao L."/>
            <person name="Wei J."/>
            <person name="Que T."/>
            <person name="Du C."/>
            <person name="Cheng J."/>
            <person name="Dai P."/>
            <person name="Han X."/>
            <person name="Huang E."/>
            <person name="Gao Y."/>
            <person name="Liu J."/>
            <person name="Shao H."/>
            <person name="Ye R."/>
            <person name="Li L."/>
            <person name="Wei W."/>
            <person name="Wang X."/>
            <person name="Wang C."/>
            <person name="Yang T."/>
            <person name="Huo Q."/>
            <person name="Li W."/>
            <person name="Guo W."/>
            <person name="Chen H."/>
            <person name="Zhou L."/>
            <person name="Ni X."/>
            <person name="Tian J."/>
            <person name="Zhou Y."/>
            <person name="Sheng Y."/>
            <person name="Liu T."/>
            <person name="Pan Y."/>
            <person name="Xia L."/>
            <person name="Li J."/>
            <person name="Zhao F."/>
            <person name="Cao W."/>
        </authorList>
    </citation>
    <scope>NUCLEOTIDE SEQUENCE</scope>
    <source>
        <strain evidence="1">Hyas-2018</strain>
    </source>
</reference>
<evidence type="ECO:0000313" key="2">
    <source>
        <dbReference type="Proteomes" id="UP000821845"/>
    </source>
</evidence>
<accession>A0ACB7T175</accession>
<name>A0ACB7T175_HYAAI</name>
<proteinExistence type="predicted"/>
<gene>
    <name evidence="1" type="ORF">HPB50_005082</name>
</gene>
<dbReference type="Proteomes" id="UP000821845">
    <property type="component" value="Chromosome 11"/>
</dbReference>
<dbReference type="EMBL" id="CM023491">
    <property type="protein sequence ID" value="KAH6940688.1"/>
    <property type="molecule type" value="Genomic_DNA"/>
</dbReference>
<keyword evidence="2" id="KW-1185">Reference proteome</keyword>